<dbReference type="EMBL" id="BMAW01122950">
    <property type="protein sequence ID" value="GFU01179.1"/>
    <property type="molecule type" value="Genomic_DNA"/>
</dbReference>
<organism evidence="1 2">
    <name type="scientific">Nephila pilipes</name>
    <name type="common">Giant wood spider</name>
    <name type="synonym">Nephila maculata</name>
    <dbReference type="NCBI Taxonomy" id="299642"/>
    <lineage>
        <taxon>Eukaryota</taxon>
        <taxon>Metazoa</taxon>
        <taxon>Ecdysozoa</taxon>
        <taxon>Arthropoda</taxon>
        <taxon>Chelicerata</taxon>
        <taxon>Arachnida</taxon>
        <taxon>Araneae</taxon>
        <taxon>Araneomorphae</taxon>
        <taxon>Entelegynae</taxon>
        <taxon>Araneoidea</taxon>
        <taxon>Nephilidae</taxon>
        <taxon>Nephila</taxon>
    </lineage>
</organism>
<proteinExistence type="predicted"/>
<gene>
    <name evidence="1" type="ORF">NPIL_299411</name>
</gene>
<protein>
    <submittedName>
        <fullName evidence="1">Uncharacterized protein</fullName>
    </submittedName>
</protein>
<keyword evidence="2" id="KW-1185">Reference proteome</keyword>
<dbReference type="AlphaFoldDB" id="A0A8X6Q5I3"/>
<evidence type="ECO:0000313" key="2">
    <source>
        <dbReference type="Proteomes" id="UP000887013"/>
    </source>
</evidence>
<accession>A0A8X6Q5I3</accession>
<dbReference type="OrthoDB" id="6437732at2759"/>
<sequence>MLPSGPNRFKLDLILKVKKRDFSTIAHRSIALDTIYSHFPPKEWLHIYTDGTLLNISQGTGEDAFSDSFSFYLHVGTFTTYFDEEL</sequence>
<reference evidence="1" key="1">
    <citation type="submission" date="2020-08" db="EMBL/GenBank/DDBJ databases">
        <title>Multicomponent nature underlies the extraordinary mechanical properties of spider dragline silk.</title>
        <authorList>
            <person name="Kono N."/>
            <person name="Nakamura H."/>
            <person name="Mori M."/>
            <person name="Yoshida Y."/>
            <person name="Ohtoshi R."/>
            <person name="Malay A.D."/>
            <person name="Moran D.A.P."/>
            <person name="Tomita M."/>
            <person name="Numata K."/>
            <person name="Arakawa K."/>
        </authorList>
    </citation>
    <scope>NUCLEOTIDE SEQUENCE</scope>
</reference>
<name>A0A8X6Q5I3_NEPPI</name>
<dbReference type="Proteomes" id="UP000887013">
    <property type="component" value="Unassembled WGS sequence"/>
</dbReference>
<comment type="caution">
    <text evidence="1">The sequence shown here is derived from an EMBL/GenBank/DDBJ whole genome shotgun (WGS) entry which is preliminary data.</text>
</comment>
<evidence type="ECO:0000313" key="1">
    <source>
        <dbReference type="EMBL" id="GFU01179.1"/>
    </source>
</evidence>